<feature type="transmembrane region" description="Helical" evidence="8">
    <location>
        <begin position="385"/>
        <end position="403"/>
    </location>
</feature>
<evidence type="ECO:0000256" key="7">
    <source>
        <dbReference type="SAM" id="MobiDB-lite"/>
    </source>
</evidence>
<comment type="similarity">
    <text evidence="6">Belongs to the dispatched family.</text>
</comment>
<dbReference type="GO" id="GO:0007224">
    <property type="term" value="P:smoothened signaling pathway"/>
    <property type="evidence" value="ECO:0000318"/>
    <property type="project" value="GO_Central"/>
</dbReference>
<feature type="transmembrane region" description="Helical" evidence="8">
    <location>
        <begin position="89"/>
        <end position="114"/>
    </location>
</feature>
<evidence type="ECO:0000256" key="1">
    <source>
        <dbReference type="ARBA" id="ARBA00004141"/>
    </source>
</evidence>
<evidence type="ECO:0000256" key="8">
    <source>
        <dbReference type="SAM" id="Phobius"/>
    </source>
</evidence>
<dbReference type="InParanoid" id="A0A7M7NWF9"/>
<keyword evidence="3 8" id="KW-1133">Transmembrane helix</keyword>
<feature type="compositionally biased region" description="Basic and acidic residues" evidence="7">
    <location>
        <begin position="50"/>
        <end position="71"/>
    </location>
</feature>
<dbReference type="GeneID" id="115924459"/>
<dbReference type="SUPFAM" id="SSF82866">
    <property type="entry name" value="Multidrug efflux transporter AcrB transmembrane domain"/>
    <property type="match status" value="2"/>
</dbReference>
<dbReference type="Pfam" id="PF12349">
    <property type="entry name" value="Sterol-sensing"/>
    <property type="match status" value="1"/>
</dbReference>
<feature type="compositionally biased region" description="Polar residues" evidence="7">
    <location>
        <begin position="1"/>
        <end position="13"/>
    </location>
</feature>
<dbReference type="RefSeq" id="XP_030842420.1">
    <property type="nucleotide sequence ID" value="XM_030986560.1"/>
</dbReference>
<feature type="transmembrane region" description="Helical" evidence="8">
    <location>
        <begin position="979"/>
        <end position="1001"/>
    </location>
</feature>
<feature type="transmembrane region" description="Helical" evidence="8">
    <location>
        <begin position="491"/>
        <end position="510"/>
    </location>
</feature>
<feature type="transmembrane region" description="Helical" evidence="8">
    <location>
        <begin position="433"/>
        <end position="459"/>
    </location>
</feature>
<organism evidence="10 11">
    <name type="scientific">Strongylocentrotus purpuratus</name>
    <name type="common">Purple sea urchin</name>
    <dbReference type="NCBI Taxonomy" id="7668"/>
    <lineage>
        <taxon>Eukaryota</taxon>
        <taxon>Metazoa</taxon>
        <taxon>Echinodermata</taxon>
        <taxon>Eleutherozoa</taxon>
        <taxon>Echinozoa</taxon>
        <taxon>Echinoidea</taxon>
        <taxon>Euechinoidea</taxon>
        <taxon>Echinacea</taxon>
        <taxon>Camarodonta</taxon>
        <taxon>Echinidea</taxon>
        <taxon>Strongylocentrotidae</taxon>
        <taxon>Strongylocentrotus</taxon>
    </lineage>
</organism>
<evidence type="ECO:0000256" key="5">
    <source>
        <dbReference type="ARBA" id="ARBA00023180"/>
    </source>
</evidence>
<evidence type="ECO:0000256" key="2">
    <source>
        <dbReference type="ARBA" id="ARBA00022692"/>
    </source>
</evidence>
<dbReference type="Proteomes" id="UP000007110">
    <property type="component" value="Unassembled WGS sequence"/>
</dbReference>
<feature type="domain" description="SSD" evidence="9">
    <location>
        <begin position="406"/>
        <end position="541"/>
    </location>
</feature>
<evidence type="ECO:0000256" key="6">
    <source>
        <dbReference type="ARBA" id="ARBA00038046"/>
    </source>
</evidence>
<feature type="transmembrane region" description="Helical" evidence="8">
    <location>
        <begin position="950"/>
        <end position="973"/>
    </location>
</feature>
<dbReference type="AlphaFoldDB" id="A0A7M7NWF9"/>
<reference evidence="11" key="1">
    <citation type="submission" date="2015-02" db="EMBL/GenBank/DDBJ databases">
        <title>Genome sequencing for Strongylocentrotus purpuratus.</title>
        <authorList>
            <person name="Murali S."/>
            <person name="Liu Y."/>
            <person name="Vee V."/>
            <person name="English A."/>
            <person name="Wang M."/>
            <person name="Skinner E."/>
            <person name="Han Y."/>
            <person name="Muzny D.M."/>
            <person name="Worley K.C."/>
            <person name="Gibbs R.A."/>
        </authorList>
    </citation>
    <scope>NUCLEOTIDE SEQUENCE</scope>
</reference>
<name>A0A7M7NWF9_STRPU</name>
<feature type="region of interest" description="Disordered" evidence="7">
    <location>
        <begin position="1030"/>
        <end position="1052"/>
    </location>
</feature>
<dbReference type="InterPro" id="IPR004869">
    <property type="entry name" value="MMPL_dom"/>
</dbReference>
<dbReference type="InterPro" id="IPR052081">
    <property type="entry name" value="Dispatched_Hh_regulator"/>
</dbReference>
<keyword evidence="11" id="KW-1185">Reference proteome</keyword>
<keyword evidence="5" id="KW-0325">Glycoprotein</keyword>
<protein>
    <recommendedName>
        <fullName evidence="9">SSD domain-containing protein</fullName>
    </recommendedName>
</protein>
<dbReference type="InterPro" id="IPR000731">
    <property type="entry name" value="SSD"/>
</dbReference>
<evidence type="ECO:0000256" key="4">
    <source>
        <dbReference type="ARBA" id="ARBA00023136"/>
    </source>
</evidence>
<evidence type="ECO:0000313" key="10">
    <source>
        <dbReference type="EnsemblMetazoa" id="XP_030842420"/>
    </source>
</evidence>
<feature type="transmembrane region" description="Helical" evidence="8">
    <location>
        <begin position="907"/>
        <end position="929"/>
    </location>
</feature>
<dbReference type="Gene3D" id="1.20.1640.10">
    <property type="entry name" value="Multidrug efflux transporter AcrB transmembrane domain"/>
    <property type="match status" value="2"/>
</dbReference>
<keyword evidence="2 8" id="KW-0812">Transmembrane</keyword>
<comment type="subcellular location">
    <subcellularLocation>
        <location evidence="1">Membrane</location>
        <topology evidence="1">Multi-pass membrane protein</topology>
    </subcellularLocation>
</comment>
<dbReference type="KEGG" id="spu:115924459"/>
<dbReference type="PANTHER" id="PTHR45951">
    <property type="entry name" value="PROTEIN DISPATCHED-RELATED"/>
    <property type="match status" value="1"/>
</dbReference>
<reference evidence="10" key="2">
    <citation type="submission" date="2021-01" db="UniProtKB">
        <authorList>
            <consortium name="EnsemblMetazoa"/>
        </authorList>
    </citation>
    <scope>IDENTIFICATION</scope>
</reference>
<feature type="transmembrane region" description="Helical" evidence="8">
    <location>
        <begin position="881"/>
        <end position="901"/>
    </location>
</feature>
<keyword evidence="4 8" id="KW-0472">Membrane</keyword>
<dbReference type="PANTHER" id="PTHR45951:SF3">
    <property type="entry name" value="PROTEIN DISPATCHED"/>
    <property type="match status" value="1"/>
</dbReference>
<dbReference type="Pfam" id="PF03176">
    <property type="entry name" value="MMPL"/>
    <property type="match status" value="1"/>
</dbReference>
<feature type="transmembrane region" description="Helical" evidence="8">
    <location>
        <begin position="410"/>
        <end position="427"/>
    </location>
</feature>
<proteinExistence type="inferred from homology"/>
<feature type="region of interest" description="Disordered" evidence="7">
    <location>
        <begin position="1"/>
        <end position="75"/>
    </location>
</feature>
<evidence type="ECO:0000256" key="3">
    <source>
        <dbReference type="ARBA" id="ARBA00022989"/>
    </source>
</evidence>
<dbReference type="OrthoDB" id="193905at2759"/>
<dbReference type="GO" id="GO:0016020">
    <property type="term" value="C:membrane"/>
    <property type="evidence" value="ECO:0000318"/>
    <property type="project" value="GO_Central"/>
</dbReference>
<dbReference type="InterPro" id="IPR053958">
    <property type="entry name" value="HMGCR/SNAP/NPC1-like_SSD"/>
</dbReference>
<dbReference type="EnsemblMetazoa" id="XM_030986560">
    <property type="protein sequence ID" value="XP_030842420"/>
    <property type="gene ID" value="LOC115924459"/>
</dbReference>
<evidence type="ECO:0000259" key="9">
    <source>
        <dbReference type="PROSITE" id="PS50156"/>
    </source>
</evidence>
<evidence type="ECO:0000313" key="11">
    <source>
        <dbReference type="Proteomes" id="UP000007110"/>
    </source>
</evidence>
<dbReference type="PROSITE" id="PS50156">
    <property type="entry name" value="SSD"/>
    <property type="match status" value="1"/>
</dbReference>
<accession>A0A7M7NWF9</accession>
<feature type="transmembrane region" description="Helical" evidence="8">
    <location>
        <begin position="516"/>
        <end position="537"/>
    </location>
</feature>
<sequence length="1052" mass="117184">MFTEEVQSFSSFSEGPAGVTYTEERPPPGLVMKVSPSTDDNAVHPNDSPVDVRNDHRPENDVPHDGERIDGEEPGGNFRNIGKRYSQFLVKYPSAVMLLVFLLVIISGVLGVLLNEFPSFDDPTKGFEARGTVISGRLKALGRMEYGADGIYSCPSSSNQSNGDMCSHRVTIDIQNQTLDVDVLESCANNFLYRFRMVYRSTDSMEMFTSTGMKAVCQHDKENFRSYVGFDQICYYRTNGNCCPSISLGQVTSLMVGKESCDDIDDSDVLGMKELLEECVGYYSRGCFGGDGGSICSDVPVNCSAYSGVYTIFHYLTPKNFALQVAKGAFDLQTVMVLQPVPNWDQTLYDIYTDKPRLTDNTVQVVAIGGGFKFDLFGDYLFSDFIYIGIGCLAVVAIIWMYVGSFFVTIMTMFSIIMSMVVAYFLFHTVFRLVFFPFINVITAVLLIGVGADDCFVYVDIWKLAKKEHGGGRENRVLVLRETLKHAATTMFVTSLTTASALFAGCVSSITAVRCFSVFAGSSILVNFVLTVTWIPAAVMFHEKYFICDEEAQEGSCRCCGLWFFLGRIYDQVSRVGGMFFEKYLPIIIVKLRFLWILLLSGLGIGGFCVVFVEPRLRLPSQSEFQVFRKSHILEQYDQVYKETFSFETDSDNTMPAYIVWGIEPVDNGNHWDPDSEGTTVIDKNFDVTSAEAQTWLYNFCTDLRNASFHVNIASAQEEFCFIDLFKSFMENTCTGAISQCCGQTTFPYPSSLFNHCVPIFYGIVCQDLGTCRSYIPGLWFNSDNEVVGMVLVIKTNIKFSLSYDTIGQFWSDANGFIADRMAEAPTGLRRGWFISKYGLQMSFFDLQQGLARGTPLSVGMSLVFAACVLMMTIRNVLVTIYAMYAIACAVFVVIASVVLLGWELNIFESTVLSLAVGLSVDFTVHLGVAYRQATESDRTSRSMHALQTLGSAVTLAALTTLVAGGCMLPATVLSYVQLGTFLMIVMVVSWVYGLFLFISLCRTIGPQGMFAQISKSCCRREQNLAENNLEMKPEEHVHEQHVDTSDERIQR</sequence>
<feature type="transmembrane region" description="Helical" evidence="8">
    <location>
        <begin position="594"/>
        <end position="613"/>
    </location>
</feature>